<evidence type="ECO:0000259" key="1">
    <source>
        <dbReference type="Pfam" id="PF13592"/>
    </source>
</evidence>
<dbReference type="Pfam" id="PF13384">
    <property type="entry name" value="HTH_23"/>
    <property type="match status" value="1"/>
</dbReference>
<dbReference type="Pfam" id="PF13592">
    <property type="entry name" value="HTH_33"/>
    <property type="match status" value="1"/>
</dbReference>
<name>A0ABV6AZG1_9DEIO</name>
<keyword evidence="3" id="KW-1185">Reference proteome</keyword>
<reference evidence="2 3" key="1">
    <citation type="submission" date="2024-09" db="EMBL/GenBank/DDBJ databases">
        <authorList>
            <person name="Sun Q."/>
            <person name="Mori K."/>
        </authorList>
    </citation>
    <scope>NUCLEOTIDE SEQUENCE [LARGE SCALE GENOMIC DNA]</scope>
    <source>
        <strain evidence="2 3">JCM 13503</strain>
    </source>
</reference>
<dbReference type="RefSeq" id="WP_380007081.1">
    <property type="nucleotide sequence ID" value="NZ_JBHLYR010000021.1"/>
</dbReference>
<dbReference type="SUPFAM" id="SSF46689">
    <property type="entry name" value="Homeodomain-like"/>
    <property type="match status" value="1"/>
</dbReference>
<sequence length="166" mass="19008">MRPASLFPHQTSDELELAYRQSERAVERSRWQILWLKSKGLSIPEIKAVTSFSRSTISTLIRAYNEDGPAVVVDKRRWNKSAPALDVEQQEVLFSALQKPPVSGGFWTSQKVQAYVHEQFKVEMTSVCAWGYLRKLGFTVQVPRPTHVQAATPEEQAIWIKKLKRP</sequence>
<feature type="domain" description="Winged helix-turn helix" evidence="1">
    <location>
        <begin position="104"/>
        <end position="162"/>
    </location>
</feature>
<dbReference type="InterPro" id="IPR009057">
    <property type="entry name" value="Homeodomain-like_sf"/>
</dbReference>
<organism evidence="2 3">
    <name type="scientific">Deinococcus oregonensis</name>
    <dbReference type="NCBI Taxonomy" id="1805970"/>
    <lineage>
        <taxon>Bacteria</taxon>
        <taxon>Thermotogati</taxon>
        <taxon>Deinococcota</taxon>
        <taxon>Deinococci</taxon>
        <taxon>Deinococcales</taxon>
        <taxon>Deinococcaceae</taxon>
        <taxon>Deinococcus</taxon>
    </lineage>
</organism>
<comment type="caution">
    <text evidence="2">The sequence shown here is derived from an EMBL/GenBank/DDBJ whole genome shotgun (WGS) entry which is preliminary data.</text>
</comment>
<dbReference type="Proteomes" id="UP001589733">
    <property type="component" value="Unassembled WGS sequence"/>
</dbReference>
<gene>
    <name evidence="2" type="ORF">ACFFLM_06325</name>
</gene>
<evidence type="ECO:0000313" key="2">
    <source>
        <dbReference type="EMBL" id="MFB9991581.1"/>
    </source>
</evidence>
<accession>A0ABV6AZG1</accession>
<dbReference type="InterPro" id="IPR025959">
    <property type="entry name" value="Winged_HTH_dom"/>
</dbReference>
<protein>
    <submittedName>
        <fullName evidence="2">Transposase</fullName>
    </submittedName>
</protein>
<dbReference type="EMBL" id="JBHLYR010000021">
    <property type="protein sequence ID" value="MFB9991581.1"/>
    <property type="molecule type" value="Genomic_DNA"/>
</dbReference>
<evidence type="ECO:0000313" key="3">
    <source>
        <dbReference type="Proteomes" id="UP001589733"/>
    </source>
</evidence>
<proteinExistence type="predicted"/>